<dbReference type="GO" id="GO:0006364">
    <property type="term" value="P:rRNA processing"/>
    <property type="evidence" value="ECO:0007669"/>
    <property type="project" value="UniProtKB-UniRule"/>
</dbReference>
<evidence type="ECO:0000313" key="9">
    <source>
        <dbReference type="Proteomes" id="UP001063350"/>
    </source>
</evidence>
<dbReference type="Pfam" id="PF24986">
    <property type="entry name" value="PRC_RimM"/>
    <property type="match status" value="1"/>
</dbReference>
<dbReference type="EMBL" id="AP024233">
    <property type="protein sequence ID" value="BCO09203.1"/>
    <property type="molecule type" value="Genomic_DNA"/>
</dbReference>
<dbReference type="InterPro" id="IPR056792">
    <property type="entry name" value="PRC_RimM"/>
</dbReference>
<dbReference type="Gene3D" id="2.40.30.60">
    <property type="entry name" value="RimM"/>
    <property type="match status" value="1"/>
</dbReference>
<evidence type="ECO:0000256" key="1">
    <source>
        <dbReference type="ARBA" id="ARBA00022490"/>
    </source>
</evidence>
<dbReference type="PANTHER" id="PTHR33692">
    <property type="entry name" value="RIBOSOME MATURATION FACTOR RIMM"/>
    <property type="match status" value="1"/>
</dbReference>
<evidence type="ECO:0000259" key="7">
    <source>
        <dbReference type="Pfam" id="PF24986"/>
    </source>
</evidence>
<evidence type="ECO:0000256" key="3">
    <source>
        <dbReference type="ARBA" id="ARBA00022552"/>
    </source>
</evidence>
<dbReference type="InterPro" id="IPR002676">
    <property type="entry name" value="RimM_N"/>
</dbReference>
<keyword evidence="1 5" id="KW-0963">Cytoplasm</keyword>
<gene>
    <name evidence="5 8" type="primary">rimM</name>
    <name evidence="8" type="ORF">GF1_15790</name>
</gene>
<dbReference type="Gene3D" id="2.30.30.240">
    <property type="entry name" value="PRC-barrel domain"/>
    <property type="match status" value="1"/>
</dbReference>
<accession>A0A915U0C8</accession>
<comment type="subcellular location">
    <subcellularLocation>
        <location evidence="5">Cytoplasm</location>
    </subcellularLocation>
</comment>
<feature type="domain" description="RimM N-terminal" evidence="6">
    <location>
        <begin position="7"/>
        <end position="88"/>
    </location>
</feature>
<evidence type="ECO:0000256" key="4">
    <source>
        <dbReference type="ARBA" id="ARBA00023186"/>
    </source>
</evidence>
<dbReference type="GO" id="GO:0005840">
    <property type="term" value="C:ribosome"/>
    <property type="evidence" value="ECO:0007669"/>
    <property type="project" value="InterPro"/>
</dbReference>
<comment type="function">
    <text evidence="5">An accessory protein needed during the final step in the assembly of 30S ribosomal subunit, possibly for assembly of the head region. Essential for efficient processing of 16S rRNA. May be needed both before and after RbfA during the maturation of 16S rRNA. It has affinity for free ribosomal 30S subunits but not for 70S ribosomes.</text>
</comment>
<keyword evidence="3 5" id="KW-0698">rRNA processing</keyword>
<dbReference type="GO" id="GO:0042274">
    <property type="term" value="P:ribosomal small subunit biogenesis"/>
    <property type="evidence" value="ECO:0007669"/>
    <property type="project" value="UniProtKB-UniRule"/>
</dbReference>
<name>A0A915U0C8_9BACT</name>
<dbReference type="PANTHER" id="PTHR33692:SF1">
    <property type="entry name" value="RIBOSOME MATURATION FACTOR RIMM"/>
    <property type="match status" value="1"/>
</dbReference>
<evidence type="ECO:0000256" key="5">
    <source>
        <dbReference type="HAMAP-Rule" id="MF_00014"/>
    </source>
</evidence>
<comment type="similarity">
    <text evidence="5">Belongs to the RimM family.</text>
</comment>
<sequence>MDEYVLLGKVTKPHGIRGEIKVYPYSGDPAGLGVYEQIWLAGDTGEKTYHRIVRSRVQGRFALLTLSDCTSRDQAESLAGQELWVRRSEMPEVDEDEFYLQDLEGLRVVEYVEGRRDGRVIGRITGILETGAHDILVVRDGTREYLIPVQSGFIVSIGDDEVEVDLPPGLLDINS</sequence>
<keyword evidence="2 5" id="KW-0690">Ribosome biogenesis</keyword>
<proteinExistence type="inferred from homology"/>
<organism evidence="8 9">
    <name type="scientific">Desulfolithobacter dissulfuricans</name>
    <dbReference type="NCBI Taxonomy" id="2795293"/>
    <lineage>
        <taxon>Bacteria</taxon>
        <taxon>Pseudomonadati</taxon>
        <taxon>Thermodesulfobacteriota</taxon>
        <taxon>Desulfobulbia</taxon>
        <taxon>Desulfobulbales</taxon>
        <taxon>Desulfobulbaceae</taxon>
        <taxon>Desulfolithobacter</taxon>
    </lineage>
</organism>
<dbReference type="GO" id="GO:0043022">
    <property type="term" value="F:ribosome binding"/>
    <property type="evidence" value="ECO:0007669"/>
    <property type="project" value="InterPro"/>
</dbReference>
<evidence type="ECO:0000259" key="6">
    <source>
        <dbReference type="Pfam" id="PF01782"/>
    </source>
</evidence>
<comment type="domain">
    <text evidence="5">The PRC barrel domain binds ribosomal protein uS19.</text>
</comment>
<dbReference type="InterPro" id="IPR009000">
    <property type="entry name" value="Transl_B-barrel_sf"/>
</dbReference>
<keyword evidence="9" id="KW-1185">Reference proteome</keyword>
<dbReference type="HAMAP" id="MF_00014">
    <property type="entry name" value="Ribosome_mat_RimM"/>
    <property type="match status" value="1"/>
</dbReference>
<dbReference type="InterPro" id="IPR011033">
    <property type="entry name" value="PRC_barrel-like_sf"/>
</dbReference>
<dbReference type="InterPro" id="IPR011961">
    <property type="entry name" value="RimM"/>
</dbReference>
<reference evidence="8" key="1">
    <citation type="submission" date="2020-12" db="EMBL/GenBank/DDBJ databases">
        <title>Desulfobium dissulfuricans gen. nov., sp. nov., a novel mesophilic, sulfate-reducing bacterium isolated from a deep-sea hydrothermal vent.</title>
        <authorList>
            <person name="Hashimoto Y."/>
            <person name="Tame A."/>
            <person name="Sawayama S."/>
            <person name="Miyazaki J."/>
            <person name="Takai K."/>
            <person name="Nakagawa S."/>
        </authorList>
    </citation>
    <scope>NUCLEOTIDE SEQUENCE</scope>
    <source>
        <strain evidence="8">GF1</strain>
    </source>
</reference>
<dbReference type="GO" id="GO:0005737">
    <property type="term" value="C:cytoplasm"/>
    <property type="evidence" value="ECO:0007669"/>
    <property type="project" value="UniProtKB-SubCell"/>
</dbReference>
<keyword evidence="4 5" id="KW-0143">Chaperone</keyword>
<protein>
    <recommendedName>
        <fullName evidence="5">Ribosome maturation factor RimM</fullName>
    </recommendedName>
</protein>
<dbReference type="SUPFAM" id="SSF50346">
    <property type="entry name" value="PRC-barrel domain"/>
    <property type="match status" value="1"/>
</dbReference>
<evidence type="ECO:0000256" key="2">
    <source>
        <dbReference type="ARBA" id="ARBA00022517"/>
    </source>
</evidence>
<dbReference type="SUPFAM" id="SSF50447">
    <property type="entry name" value="Translation proteins"/>
    <property type="match status" value="1"/>
</dbReference>
<dbReference type="InterPro" id="IPR036976">
    <property type="entry name" value="RimM_N_sf"/>
</dbReference>
<dbReference type="KEGG" id="ddu:GF1_15790"/>
<comment type="subunit">
    <text evidence="5">Binds ribosomal protein uS19.</text>
</comment>
<evidence type="ECO:0000313" key="8">
    <source>
        <dbReference type="EMBL" id="BCO09203.1"/>
    </source>
</evidence>
<dbReference type="Pfam" id="PF01782">
    <property type="entry name" value="RimM"/>
    <property type="match status" value="1"/>
</dbReference>
<dbReference type="RefSeq" id="WP_267929063.1">
    <property type="nucleotide sequence ID" value="NZ_AP024233.1"/>
</dbReference>
<feature type="domain" description="Ribosome maturation factor RimM PRC barrel" evidence="7">
    <location>
        <begin position="102"/>
        <end position="170"/>
    </location>
</feature>
<dbReference type="NCBIfam" id="TIGR02273">
    <property type="entry name" value="16S_RimM"/>
    <property type="match status" value="1"/>
</dbReference>
<dbReference type="Proteomes" id="UP001063350">
    <property type="component" value="Chromosome"/>
</dbReference>
<dbReference type="AlphaFoldDB" id="A0A915U0C8"/>